<comment type="caution">
    <text evidence="2">The sequence shown here is derived from an EMBL/GenBank/DDBJ whole genome shotgun (WGS) entry which is preliminary data.</text>
</comment>
<dbReference type="SUPFAM" id="SSF51735">
    <property type="entry name" value="NAD(P)-binding Rossmann-fold domains"/>
    <property type="match status" value="1"/>
</dbReference>
<dbReference type="GO" id="GO:0004074">
    <property type="term" value="F:biliverdin reductase [NAD(P)H] activity"/>
    <property type="evidence" value="ECO:0007669"/>
    <property type="project" value="TreeGrafter"/>
</dbReference>
<gene>
    <name evidence="2" type="ORF">BBK14_18010</name>
</gene>
<evidence type="ECO:0000313" key="3">
    <source>
        <dbReference type="Proteomes" id="UP000179769"/>
    </source>
</evidence>
<organism evidence="2 3">
    <name type="scientific">Parafrankia soli</name>
    <dbReference type="NCBI Taxonomy" id="2599596"/>
    <lineage>
        <taxon>Bacteria</taxon>
        <taxon>Bacillati</taxon>
        <taxon>Actinomycetota</taxon>
        <taxon>Actinomycetes</taxon>
        <taxon>Frankiales</taxon>
        <taxon>Frankiaceae</taxon>
        <taxon>Parafrankia</taxon>
    </lineage>
</organism>
<dbReference type="AlphaFoldDB" id="A0A1S1Q0U6"/>
<feature type="domain" description="NAD(P)-binding" evidence="1">
    <location>
        <begin position="7"/>
        <end position="198"/>
    </location>
</feature>
<evidence type="ECO:0000313" key="2">
    <source>
        <dbReference type="EMBL" id="OHV28528.1"/>
    </source>
</evidence>
<dbReference type="GO" id="GO:0042602">
    <property type="term" value="F:riboflavin reductase (NADPH) activity"/>
    <property type="evidence" value="ECO:0007669"/>
    <property type="project" value="TreeGrafter"/>
</dbReference>
<accession>A0A1S1Q0U6</accession>
<protein>
    <submittedName>
        <fullName evidence="2">NAD-dependent dehydratase</fullName>
    </submittedName>
</protein>
<dbReference type="InterPro" id="IPR036291">
    <property type="entry name" value="NAD(P)-bd_dom_sf"/>
</dbReference>
<proteinExistence type="predicted"/>
<dbReference type="InterPro" id="IPR051606">
    <property type="entry name" value="Polyketide_Oxido-like"/>
</dbReference>
<dbReference type="PANTHER" id="PTHR43355">
    <property type="entry name" value="FLAVIN REDUCTASE (NADPH)"/>
    <property type="match status" value="1"/>
</dbReference>
<dbReference type="PANTHER" id="PTHR43355:SF2">
    <property type="entry name" value="FLAVIN REDUCTASE (NADPH)"/>
    <property type="match status" value="1"/>
</dbReference>
<dbReference type="Gene3D" id="3.40.50.720">
    <property type="entry name" value="NAD(P)-binding Rossmann-like Domain"/>
    <property type="match status" value="1"/>
</dbReference>
<keyword evidence="3" id="KW-1185">Reference proteome</keyword>
<name>A0A1S1Q0U6_9ACTN</name>
<dbReference type="EMBL" id="MAXA01000212">
    <property type="protein sequence ID" value="OHV28528.1"/>
    <property type="molecule type" value="Genomic_DNA"/>
</dbReference>
<evidence type="ECO:0000259" key="1">
    <source>
        <dbReference type="Pfam" id="PF13460"/>
    </source>
</evidence>
<dbReference type="RefSeq" id="WP_071063472.1">
    <property type="nucleotide sequence ID" value="NZ_JBFLUH010000055.1"/>
</dbReference>
<dbReference type="Proteomes" id="UP000179769">
    <property type="component" value="Unassembled WGS sequence"/>
</dbReference>
<dbReference type="OrthoDB" id="4115876at2"/>
<reference evidence="3" key="1">
    <citation type="submission" date="2016-07" db="EMBL/GenBank/DDBJ databases">
        <title>Frankia sp. NRRL B-16219 Genome sequencing.</title>
        <authorList>
            <person name="Ghodhbane-Gtari F."/>
            <person name="Swanson E."/>
            <person name="Gueddou A."/>
            <person name="Louati M."/>
            <person name="Nouioui I."/>
            <person name="Hezbri K."/>
            <person name="Abebe-Akele F."/>
            <person name="Simpson S."/>
            <person name="Morris K."/>
            <person name="Thomas K."/>
            <person name="Gtari M."/>
            <person name="Tisa L.S."/>
        </authorList>
    </citation>
    <scope>NUCLEOTIDE SEQUENCE [LARGE SCALE GENOMIC DNA]</scope>
    <source>
        <strain evidence="3">NRRL B-16219</strain>
    </source>
</reference>
<sequence>MKIAVVGATGRTGALVVEQALARGHRVTAVARRPEAVPARHDNLQVAAADVLDRDTLLPALAGVEAVVSALGAAAGREPTTVYSTGVRNLLAAMRAGGAGTIAVISATPAGPRGELPFLERRLMMPVLDRFFGEAYADMRRMEDILRTSDADWISVRPPRLIARPGTGSYRVATEAPLPRARSITYSDLAMALLDVLDRRDLHRRAVTVAH</sequence>
<dbReference type="InterPro" id="IPR016040">
    <property type="entry name" value="NAD(P)-bd_dom"/>
</dbReference>
<dbReference type="Pfam" id="PF13460">
    <property type="entry name" value="NAD_binding_10"/>
    <property type="match status" value="1"/>
</dbReference>